<keyword evidence="1" id="KW-1133">Transmembrane helix</keyword>
<feature type="chain" id="PRO_5032470918" description="NADH dehydrogenase subunit 5" evidence="2">
    <location>
        <begin position="25"/>
        <end position="215"/>
    </location>
</feature>
<evidence type="ECO:0000256" key="1">
    <source>
        <dbReference type="SAM" id="Phobius"/>
    </source>
</evidence>
<evidence type="ECO:0000256" key="2">
    <source>
        <dbReference type="SAM" id="SignalP"/>
    </source>
</evidence>
<feature type="transmembrane region" description="Helical" evidence="1">
    <location>
        <begin position="40"/>
        <end position="64"/>
    </location>
</feature>
<dbReference type="AlphaFoldDB" id="A0A812AV11"/>
<sequence>MNAFAFLSFFLSFFLSLSLPLSLSLSLSYREERKTKKGTMIFFLSFLLIPFFLLSLFSVIPSLLYREVADINLFIISVSACLNLGSYALSSGCVRAQTHRCANACACVQLHSEFIVATRRSSLAIAILGIPPFSIVPLLPFSHSPVCISHFIDHSHLFLFLFTPPFHHHHRRCLPLLSLLHHMPSRCQYLLSEFFAIPTSLETLGSPLSTPSSPF</sequence>
<keyword evidence="1" id="KW-0472">Membrane</keyword>
<keyword evidence="1" id="KW-0812">Transmembrane</keyword>
<evidence type="ECO:0000313" key="3">
    <source>
        <dbReference type="EMBL" id="CAE1160154.1"/>
    </source>
</evidence>
<protein>
    <recommendedName>
        <fullName evidence="5">NADH dehydrogenase subunit 5</fullName>
    </recommendedName>
</protein>
<proteinExistence type="predicted"/>
<organism evidence="3 4">
    <name type="scientific">Acanthosepion pharaonis</name>
    <name type="common">Pharaoh cuttlefish</name>
    <name type="synonym">Sepia pharaonis</name>
    <dbReference type="NCBI Taxonomy" id="158019"/>
    <lineage>
        <taxon>Eukaryota</taxon>
        <taxon>Metazoa</taxon>
        <taxon>Spiralia</taxon>
        <taxon>Lophotrochozoa</taxon>
        <taxon>Mollusca</taxon>
        <taxon>Cephalopoda</taxon>
        <taxon>Coleoidea</taxon>
        <taxon>Decapodiformes</taxon>
        <taxon>Sepiida</taxon>
        <taxon>Sepiina</taxon>
        <taxon>Sepiidae</taxon>
        <taxon>Acanthosepion</taxon>
    </lineage>
</organism>
<evidence type="ECO:0008006" key="5">
    <source>
        <dbReference type="Google" id="ProtNLM"/>
    </source>
</evidence>
<accession>A0A812AV11</accession>
<dbReference type="EMBL" id="CAHIKZ030000206">
    <property type="protein sequence ID" value="CAE1160154.1"/>
    <property type="molecule type" value="Genomic_DNA"/>
</dbReference>
<comment type="caution">
    <text evidence="3">The sequence shown here is derived from an EMBL/GenBank/DDBJ whole genome shotgun (WGS) entry which is preliminary data.</text>
</comment>
<feature type="signal peptide" evidence="2">
    <location>
        <begin position="1"/>
        <end position="24"/>
    </location>
</feature>
<reference evidence="3" key="1">
    <citation type="submission" date="2021-01" db="EMBL/GenBank/DDBJ databases">
        <authorList>
            <person name="Li R."/>
            <person name="Bekaert M."/>
        </authorList>
    </citation>
    <scope>NUCLEOTIDE SEQUENCE</scope>
    <source>
        <strain evidence="3">Farmed</strain>
    </source>
</reference>
<feature type="transmembrane region" description="Helical" evidence="1">
    <location>
        <begin position="71"/>
        <end position="89"/>
    </location>
</feature>
<dbReference type="Proteomes" id="UP000597762">
    <property type="component" value="Unassembled WGS sequence"/>
</dbReference>
<keyword evidence="2" id="KW-0732">Signal</keyword>
<gene>
    <name evidence="3" type="ORF">SPHA_6281</name>
</gene>
<name>A0A812AV11_ACAPH</name>
<evidence type="ECO:0000313" key="4">
    <source>
        <dbReference type="Proteomes" id="UP000597762"/>
    </source>
</evidence>
<keyword evidence="4" id="KW-1185">Reference proteome</keyword>